<dbReference type="Proteomes" id="UP000316852">
    <property type="component" value="Unassembled WGS sequence"/>
</dbReference>
<evidence type="ECO:0000313" key="3">
    <source>
        <dbReference type="EMBL" id="TMQ60605.1"/>
    </source>
</evidence>
<dbReference type="InterPro" id="IPR028098">
    <property type="entry name" value="Glyco_trans_4-like_N"/>
</dbReference>
<dbReference type="Gene3D" id="3.40.50.2000">
    <property type="entry name" value="Glycogen Phosphorylase B"/>
    <property type="match status" value="2"/>
</dbReference>
<keyword evidence="3" id="KW-0808">Transferase</keyword>
<reference evidence="3 4" key="1">
    <citation type="journal article" date="2019" name="Nat. Microbiol.">
        <title>Mediterranean grassland soil C-N compound turnover is dependent on rainfall and depth, and is mediated by genomically divergent microorganisms.</title>
        <authorList>
            <person name="Diamond S."/>
            <person name="Andeer P.F."/>
            <person name="Li Z."/>
            <person name="Crits-Christoph A."/>
            <person name="Burstein D."/>
            <person name="Anantharaman K."/>
            <person name="Lane K.R."/>
            <person name="Thomas B.C."/>
            <person name="Pan C."/>
            <person name="Northen T.R."/>
            <person name="Banfield J.F."/>
        </authorList>
    </citation>
    <scope>NUCLEOTIDE SEQUENCE [LARGE SCALE GENOMIC DNA]</scope>
    <source>
        <strain evidence="3">WS_6</strain>
    </source>
</reference>
<dbReference type="SUPFAM" id="SSF53756">
    <property type="entry name" value="UDP-Glycosyltransferase/glycogen phosphorylase"/>
    <property type="match status" value="1"/>
</dbReference>
<proteinExistence type="predicted"/>
<comment type="caution">
    <text evidence="3">The sequence shown here is derived from an EMBL/GenBank/DDBJ whole genome shotgun (WGS) entry which is preliminary data.</text>
</comment>
<dbReference type="PANTHER" id="PTHR12526">
    <property type="entry name" value="GLYCOSYLTRANSFERASE"/>
    <property type="match status" value="1"/>
</dbReference>
<feature type="domain" description="Glycosyltransferase subfamily 4-like N-terminal" evidence="2">
    <location>
        <begin position="6"/>
        <end position="216"/>
    </location>
</feature>
<organism evidence="3 4">
    <name type="scientific">Eiseniibacteriota bacterium</name>
    <dbReference type="NCBI Taxonomy" id="2212470"/>
    <lineage>
        <taxon>Bacteria</taxon>
        <taxon>Candidatus Eiseniibacteriota</taxon>
    </lineage>
</organism>
<dbReference type="Pfam" id="PF13579">
    <property type="entry name" value="Glyco_trans_4_4"/>
    <property type="match status" value="1"/>
</dbReference>
<evidence type="ECO:0000259" key="2">
    <source>
        <dbReference type="Pfam" id="PF13579"/>
    </source>
</evidence>
<evidence type="ECO:0000259" key="1">
    <source>
        <dbReference type="Pfam" id="PF00534"/>
    </source>
</evidence>
<evidence type="ECO:0000313" key="4">
    <source>
        <dbReference type="Proteomes" id="UP000316852"/>
    </source>
</evidence>
<protein>
    <submittedName>
        <fullName evidence="3">Glycosyltransferase family 4 protein</fullName>
    </submittedName>
</protein>
<dbReference type="EMBL" id="VBOW01000013">
    <property type="protein sequence ID" value="TMQ60605.1"/>
    <property type="molecule type" value="Genomic_DNA"/>
</dbReference>
<dbReference type="Pfam" id="PF00534">
    <property type="entry name" value="Glycos_transf_1"/>
    <property type="match status" value="1"/>
</dbReference>
<name>A0A538TAD7_UNCEI</name>
<accession>A0A538TAD7</accession>
<dbReference type="GO" id="GO:0016740">
    <property type="term" value="F:transferase activity"/>
    <property type="evidence" value="ECO:0007669"/>
    <property type="project" value="UniProtKB-KW"/>
</dbReference>
<dbReference type="InterPro" id="IPR001296">
    <property type="entry name" value="Glyco_trans_1"/>
</dbReference>
<dbReference type="AlphaFoldDB" id="A0A538TAD7"/>
<feature type="domain" description="Glycosyl transferase family 1" evidence="1">
    <location>
        <begin position="246"/>
        <end position="376"/>
    </location>
</feature>
<gene>
    <name evidence="3" type="ORF">E6K76_01010</name>
</gene>
<sequence>MSPKIARNYVAALAGDGYDVDVVTPAASPDHPVYRIDHSSQGHDCIEGVTLHRTYPGPLYRLACRAARKPRVAATPATPANADAARAAYRRLIRPWMIPDGRADWLPWAIAKATSLILRRPYDLLVTYAFPYTCHFVGFALRPWIRGPWILNQGDLWSFSPGVNLPRWRLAIDRMLERAVLIRGTRIIVTNDEMIAGYREHFPEVPESRFAVIPIGYDRQTYERSAPEISARFRFAYTGALPVYGRGLYTFLEGLARARREESIDAECVIAGTMPQEIRDFASRLGLGDAVEFRGFQPSSAVAALQLGAHVLVMVGMPKGLQVPSKVYEYFAAKRPILGVRCDEADIAARSVSRHNRGLSVPDDVGEVERAIASLHKMWKSGSLDRSFDLAGVPAHDWDEVGRRFLAAVQEAERAWHA</sequence>